<feature type="transmembrane region" description="Helical" evidence="1">
    <location>
        <begin position="293"/>
        <end position="310"/>
    </location>
</feature>
<proteinExistence type="predicted"/>
<keyword evidence="1" id="KW-0812">Transmembrane</keyword>
<feature type="transmembrane region" description="Helical" evidence="1">
    <location>
        <begin position="353"/>
        <end position="372"/>
    </location>
</feature>
<dbReference type="EMBL" id="FZOL01000002">
    <property type="protein sequence ID" value="SNS01296.1"/>
    <property type="molecule type" value="Genomic_DNA"/>
</dbReference>
<dbReference type="Proteomes" id="UP000198407">
    <property type="component" value="Unassembled WGS sequence"/>
</dbReference>
<dbReference type="STRING" id="1215104.GCA_000730585_05746"/>
<evidence type="ECO:0008006" key="4">
    <source>
        <dbReference type="Google" id="ProtNLM"/>
    </source>
</evidence>
<accession>A0A239AZZ5</accession>
<sequence>MKHAGPFPMSKRLVFTFAFCLTVVIGFSLVYHLGFHAMAVRADAAPERLRDFTFPVWHSESLAQHGFLTFLTADAYAKHEAYANHSTVYLWFMRGLFQLQQWAPALTMRMTGATLAMLASLGVIWFSVRRPLLAISDWRRGLLVLAAFLYFLTLPGFWISLGKFNVDNGFVFVFPLLMLTSVLLERDSAKGKAFWISSLSLCLVMPMASALFSVFMLGMALLVHRGEKRRIMASLILMAVSIVVYLQPVLVAKALGFSSENSTWLFRSGLDGDMRFYGNFIDSVVAPQFNRPFYLIAIPVLLLCVQFAYCRWQSAVSALASHQVSDTHGILQLFSVYLLMLLFWPQAVSIHPYLYDALLVGPLVAWAVINFATREAFSSHYLVWLFVLAFLIQFNLTKIAQAGNCTDCYFPAWGMLGARAG</sequence>
<evidence type="ECO:0000313" key="3">
    <source>
        <dbReference type="Proteomes" id="UP000198407"/>
    </source>
</evidence>
<evidence type="ECO:0000256" key="1">
    <source>
        <dbReference type="SAM" id="Phobius"/>
    </source>
</evidence>
<reference evidence="3" key="1">
    <citation type="submission" date="2017-06" db="EMBL/GenBank/DDBJ databases">
        <authorList>
            <person name="Varghese N."/>
            <person name="Submissions S."/>
        </authorList>
    </citation>
    <scope>NUCLEOTIDE SEQUENCE [LARGE SCALE GENOMIC DNA]</scope>
    <source>
        <strain evidence="3">DSM 22348</strain>
    </source>
</reference>
<feature type="transmembrane region" description="Helical" evidence="1">
    <location>
        <begin position="379"/>
        <end position="396"/>
    </location>
</feature>
<organism evidence="2 3">
    <name type="scientific">Pseudomonas japonica</name>
    <dbReference type="NCBI Taxonomy" id="256466"/>
    <lineage>
        <taxon>Bacteria</taxon>
        <taxon>Pseudomonadati</taxon>
        <taxon>Pseudomonadota</taxon>
        <taxon>Gammaproteobacteria</taxon>
        <taxon>Pseudomonadales</taxon>
        <taxon>Pseudomonadaceae</taxon>
        <taxon>Pseudomonas</taxon>
    </lineage>
</organism>
<protein>
    <recommendedName>
        <fullName evidence="4">Dolichyl-phosphate-mannose-protein mannosyltransferase</fullName>
    </recommendedName>
</protein>
<dbReference type="AlphaFoldDB" id="A0A239AZZ5"/>
<feature type="transmembrane region" description="Helical" evidence="1">
    <location>
        <begin position="330"/>
        <end position="347"/>
    </location>
</feature>
<evidence type="ECO:0000313" key="2">
    <source>
        <dbReference type="EMBL" id="SNS01296.1"/>
    </source>
</evidence>
<feature type="transmembrane region" description="Helical" evidence="1">
    <location>
        <begin position="193"/>
        <end position="223"/>
    </location>
</feature>
<feature type="transmembrane region" description="Helical" evidence="1">
    <location>
        <begin position="106"/>
        <end position="128"/>
    </location>
</feature>
<name>A0A239AZZ5_9PSED</name>
<feature type="transmembrane region" description="Helical" evidence="1">
    <location>
        <begin position="140"/>
        <end position="161"/>
    </location>
</feature>
<gene>
    <name evidence="2" type="ORF">SAMN05444352_102212</name>
</gene>
<feature type="transmembrane region" description="Helical" evidence="1">
    <location>
        <begin position="235"/>
        <end position="255"/>
    </location>
</feature>
<keyword evidence="3" id="KW-1185">Reference proteome</keyword>
<keyword evidence="1" id="KW-0472">Membrane</keyword>
<keyword evidence="1" id="KW-1133">Transmembrane helix</keyword>